<evidence type="ECO:0000313" key="3">
    <source>
        <dbReference type="Proteomes" id="UP000284908"/>
    </source>
</evidence>
<dbReference type="RefSeq" id="WP_120134217.1">
    <property type="nucleotide sequence ID" value="NZ_RAHH01000024.1"/>
</dbReference>
<dbReference type="Proteomes" id="UP000284908">
    <property type="component" value="Unassembled WGS sequence"/>
</dbReference>
<comment type="caution">
    <text evidence="2">The sequence shown here is derived from an EMBL/GenBank/DDBJ whole genome shotgun (WGS) entry which is preliminary data.</text>
</comment>
<keyword evidence="1" id="KW-0472">Membrane</keyword>
<organism evidence="2 3">
    <name type="scientific">Rahnella woolbedingensis</name>
    <dbReference type="NCBI Taxonomy" id="1510574"/>
    <lineage>
        <taxon>Bacteria</taxon>
        <taxon>Pseudomonadati</taxon>
        <taxon>Pseudomonadota</taxon>
        <taxon>Gammaproteobacteria</taxon>
        <taxon>Enterobacterales</taxon>
        <taxon>Yersiniaceae</taxon>
        <taxon>Rahnella</taxon>
    </lineage>
</organism>
<evidence type="ECO:0000313" key="2">
    <source>
        <dbReference type="EMBL" id="RJT40828.1"/>
    </source>
</evidence>
<dbReference type="AlphaFoldDB" id="A0A419N539"/>
<keyword evidence="3" id="KW-1185">Reference proteome</keyword>
<evidence type="ECO:0000256" key="1">
    <source>
        <dbReference type="SAM" id="Phobius"/>
    </source>
</evidence>
<keyword evidence="1" id="KW-0812">Transmembrane</keyword>
<accession>A0A419N539</accession>
<feature type="transmembrane region" description="Helical" evidence="1">
    <location>
        <begin position="15"/>
        <end position="34"/>
    </location>
</feature>
<keyword evidence="1" id="KW-1133">Transmembrane helix</keyword>
<dbReference type="EMBL" id="RAHH01000024">
    <property type="protein sequence ID" value="RJT40828.1"/>
    <property type="molecule type" value="Genomic_DNA"/>
</dbReference>
<sequence>MISDRKPFPVGKKPLIFILLPVTALLFVLYGIFLKSDQHEFPVNIPCRGSMIVEAQYDHQKAKMVTSLYFSFLDKQKILVSLSGTAYLYDQEGKLINRKTLLRNIYYDHVQENKVTDTYSMTSSQINVDSIDNMDWETSSLLLINSFFLTGHTDTMVLKKYDDNTMLIENNQSSFAICAFNKTL</sequence>
<gene>
    <name evidence="2" type="ORF">D6C13_18860</name>
</gene>
<reference evidence="2 3" key="1">
    <citation type="submission" date="2018-09" db="EMBL/GenBank/DDBJ databases">
        <authorList>
            <person name="Le Fleche-Mateos A."/>
        </authorList>
    </citation>
    <scope>NUCLEOTIDE SEQUENCE [LARGE SCALE GENOMIC DNA]</scope>
    <source>
        <strain evidence="2 3">DSM 27399</strain>
    </source>
</reference>
<protein>
    <submittedName>
        <fullName evidence="2">Uncharacterized protein</fullName>
    </submittedName>
</protein>
<dbReference type="OrthoDB" id="6507057at2"/>
<proteinExistence type="predicted"/>
<name>A0A419N539_9GAMM</name>